<dbReference type="InterPro" id="IPR011764">
    <property type="entry name" value="Biotin_carboxylation_dom"/>
</dbReference>
<evidence type="ECO:0000256" key="2">
    <source>
        <dbReference type="ARBA" id="ARBA00003761"/>
    </source>
</evidence>
<dbReference type="InterPro" id="IPR011054">
    <property type="entry name" value="Rudment_hybrid_motif"/>
</dbReference>
<dbReference type="InterPro" id="IPR011053">
    <property type="entry name" value="Single_hybrid_motif"/>
</dbReference>
<dbReference type="GO" id="GO:0004075">
    <property type="term" value="F:biotin carboxylase activity"/>
    <property type="evidence" value="ECO:0007669"/>
    <property type="project" value="UniProtKB-EC"/>
</dbReference>
<evidence type="ECO:0000259" key="16">
    <source>
        <dbReference type="PROSITE" id="PS50979"/>
    </source>
</evidence>
<dbReference type="InterPro" id="IPR005482">
    <property type="entry name" value="Biotin_COase_C"/>
</dbReference>
<dbReference type="InterPro" id="IPR000089">
    <property type="entry name" value="Biotin_lipoyl"/>
</dbReference>
<keyword evidence="10" id="KW-0092">Biotin</keyword>
<dbReference type="PROSITE" id="PS00866">
    <property type="entry name" value="CPSASE_1"/>
    <property type="match status" value="1"/>
</dbReference>
<dbReference type="SUPFAM" id="SSF52440">
    <property type="entry name" value="PreATP-grasp domain"/>
    <property type="match status" value="1"/>
</dbReference>
<evidence type="ECO:0000256" key="3">
    <source>
        <dbReference type="ARBA" id="ARBA00004956"/>
    </source>
</evidence>
<dbReference type="FunFam" id="3.30.470.20:FF:000028">
    <property type="entry name" value="Methylcrotonoyl-CoA carboxylase subunit alpha, mitochondrial"/>
    <property type="match status" value="1"/>
</dbReference>
<comment type="cofactor">
    <cofactor evidence="1">
        <name>biotin</name>
        <dbReference type="ChEBI" id="CHEBI:57586"/>
    </cofactor>
</comment>
<evidence type="ECO:0000256" key="8">
    <source>
        <dbReference type="ARBA" id="ARBA00022840"/>
    </source>
</evidence>
<dbReference type="SMART" id="SM00878">
    <property type="entry name" value="Biotin_carb_C"/>
    <property type="match status" value="1"/>
</dbReference>
<evidence type="ECO:0000256" key="7">
    <source>
        <dbReference type="ARBA" id="ARBA00022741"/>
    </source>
</evidence>
<dbReference type="PROSITE" id="PS50979">
    <property type="entry name" value="BC"/>
    <property type="match status" value="1"/>
</dbReference>
<feature type="domain" description="Lipoyl-binding" evidence="14">
    <location>
        <begin position="578"/>
        <end position="652"/>
    </location>
</feature>
<dbReference type="Gene3D" id="2.40.50.100">
    <property type="match status" value="1"/>
</dbReference>
<dbReference type="InterPro" id="IPR005479">
    <property type="entry name" value="CPAse_ATP-bd"/>
</dbReference>
<reference evidence="17" key="1">
    <citation type="submission" date="2024-05" db="EMBL/GenBank/DDBJ databases">
        <title>Genome sequencing of novel strain.</title>
        <authorList>
            <person name="Ganbat D."/>
            <person name="Ganbat S."/>
            <person name="Lee S.-J."/>
        </authorList>
    </citation>
    <scope>NUCLEOTIDE SEQUENCE</scope>
    <source>
        <strain evidence="17">SMD15-11</strain>
    </source>
</reference>
<dbReference type="CDD" id="cd06850">
    <property type="entry name" value="biotinyl_domain"/>
    <property type="match status" value="1"/>
</dbReference>
<dbReference type="KEGG" id="tcd:AAIA72_03315"/>
<evidence type="ECO:0000256" key="13">
    <source>
        <dbReference type="PROSITE-ProRule" id="PRU00409"/>
    </source>
</evidence>
<dbReference type="AlphaFoldDB" id="A0AB39UXI2"/>
<dbReference type="SUPFAM" id="SSF56059">
    <property type="entry name" value="Glutathione synthetase ATP-binding domain-like"/>
    <property type="match status" value="1"/>
</dbReference>
<feature type="domain" description="ATP-grasp" evidence="15">
    <location>
        <begin position="122"/>
        <end position="319"/>
    </location>
</feature>
<dbReference type="SUPFAM" id="SSF51230">
    <property type="entry name" value="Single hybrid motif"/>
    <property type="match status" value="1"/>
</dbReference>
<dbReference type="Pfam" id="PF00364">
    <property type="entry name" value="Biotin_lipoyl"/>
    <property type="match status" value="1"/>
</dbReference>
<dbReference type="Pfam" id="PF00289">
    <property type="entry name" value="Biotin_carb_N"/>
    <property type="match status" value="1"/>
</dbReference>
<dbReference type="SUPFAM" id="SSF51246">
    <property type="entry name" value="Rudiment single hybrid motif"/>
    <property type="match status" value="1"/>
</dbReference>
<evidence type="ECO:0000256" key="11">
    <source>
        <dbReference type="ARBA" id="ARBA00033786"/>
    </source>
</evidence>
<keyword evidence="9" id="KW-0809">Transit peptide</keyword>
<dbReference type="PANTHER" id="PTHR18866:SF33">
    <property type="entry name" value="METHYLCROTONOYL-COA CARBOXYLASE SUBUNIT ALPHA, MITOCHONDRIAL-RELATED"/>
    <property type="match status" value="1"/>
</dbReference>
<dbReference type="GO" id="GO:0005524">
    <property type="term" value="F:ATP binding"/>
    <property type="evidence" value="ECO:0007669"/>
    <property type="project" value="UniProtKB-UniRule"/>
</dbReference>
<comment type="pathway">
    <text evidence="3">Lipid metabolism; malonyl-CoA biosynthesis; malonyl-CoA from acetyl-CoA: step 1/1.</text>
</comment>
<dbReference type="Pfam" id="PF02786">
    <property type="entry name" value="CPSase_L_D2"/>
    <property type="match status" value="1"/>
</dbReference>
<dbReference type="InterPro" id="IPR005481">
    <property type="entry name" value="BC-like_N"/>
</dbReference>
<evidence type="ECO:0000256" key="1">
    <source>
        <dbReference type="ARBA" id="ARBA00001953"/>
    </source>
</evidence>
<evidence type="ECO:0000259" key="15">
    <source>
        <dbReference type="PROSITE" id="PS50975"/>
    </source>
</evidence>
<evidence type="ECO:0000256" key="9">
    <source>
        <dbReference type="ARBA" id="ARBA00022946"/>
    </source>
</evidence>
<dbReference type="InterPro" id="IPR050856">
    <property type="entry name" value="Biotin_carboxylase_complex"/>
</dbReference>
<comment type="catalytic activity">
    <reaction evidence="12">
        <text>N(6)-biotinyl-L-lysyl-[protein] + hydrogencarbonate + ATP = N(6)-carboxybiotinyl-L-lysyl-[protein] + ADP + phosphate + H(+)</text>
        <dbReference type="Rhea" id="RHEA:13501"/>
        <dbReference type="Rhea" id="RHEA-COMP:10505"/>
        <dbReference type="Rhea" id="RHEA-COMP:10506"/>
        <dbReference type="ChEBI" id="CHEBI:15378"/>
        <dbReference type="ChEBI" id="CHEBI:17544"/>
        <dbReference type="ChEBI" id="CHEBI:30616"/>
        <dbReference type="ChEBI" id="CHEBI:43474"/>
        <dbReference type="ChEBI" id="CHEBI:83144"/>
        <dbReference type="ChEBI" id="CHEBI:83145"/>
        <dbReference type="ChEBI" id="CHEBI:456216"/>
        <dbReference type="EC" id="6.3.4.14"/>
    </reaction>
</comment>
<sequence length="661" mass="72407">MKHIKRLLVANRGEIAVRIIRTARQLGIHTITIHSGQDADAPHVLAADEAWHVEGSPPVRAYLNQDDILRVATMADADALHPGYGFLSENAGFARSVRERGIRFVGPAPEAISRMGDKSRAKAEMEAAGVPTVPGYHGDDQTAARLLDEARRMGFPVLIKASAGGGGKGMKVAGSEADFPDALASAKREALSAFGSDHVLLEKYLPVARHVEVQLLCDHFGKALYVGDRDCSVQRRHQKILEEAPAPGLDDATRQAMGDAAVRCAKALDYRNAGTVEFLLAPNGNFYFMEVNTRLQVEHPVTEAVYGLDLVEWQLRIADDQPLPFSQSDIRATGHAIEARIYAEQPEKGFLPATGRLTALEWPDTVPGLRIDHALREGLEITPHFDPMLAKVIASAPSRDAALGNLYQALAHSRIDGVQTNVSYLLQILAHEDFRDARLDTRLCERVKPGGEPSEPEVVSQALAAWLHEARLRLDPVSRQWAFRSVMPVYEQYLTLLQGERRLHLAVRMAGSRVEAHSECGTFTFELLPGDRHGQAAIRLENGQTIQIRYACPSGRLVIYSPPLATFTLLEPDAYDPAGSEGGSDNLAPMTGAVVKVLAKPGQRLKSGDTVMVMEAMKMEHPVRVSRDGTLKRILVNEGDQVQEGQRLFEYTEHTGSEDAS</sequence>
<name>A0AB39UXI2_9GAMM</name>
<proteinExistence type="predicted"/>
<feature type="domain" description="Biotin carboxylation" evidence="16">
    <location>
        <begin position="3"/>
        <end position="449"/>
    </location>
</feature>
<dbReference type="PROSITE" id="PS00188">
    <property type="entry name" value="BIOTIN"/>
    <property type="match status" value="1"/>
</dbReference>
<organism evidence="17">
    <name type="scientific">Thermohahella caldifontis</name>
    <dbReference type="NCBI Taxonomy" id="3142973"/>
    <lineage>
        <taxon>Bacteria</taxon>
        <taxon>Pseudomonadati</taxon>
        <taxon>Pseudomonadota</taxon>
        <taxon>Gammaproteobacteria</taxon>
        <taxon>Oceanospirillales</taxon>
        <taxon>Hahellaceae</taxon>
        <taxon>Thermohahella</taxon>
    </lineage>
</organism>
<dbReference type="PROSITE" id="PS00867">
    <property type="entry name" value="CPSASE_2"/>
    <property type="match status" value="1"/>
</dbReference>
<dbReference type="PANTHER" id="PTHR18866">
    <property type="entry name" value="CARBOXYLASE:PYRUVATE/ACETYL-COA/PROPIONYL-COA CARBOXYLASE"/>
    <property type="match status" value="1"/>
</dbReference>
<dbReference type="GO" id="GO:0046872">
    <property type="term" value="F:metal ion binding"/>
    <property type="evidence" value="ECO:0007669"/>
    <property type="project" value="InterPro"/>
</dbReference>
<keyword evidence="7 13" id="KW-0547">Nucleotide-binding</keyword>
<dbReference type="EMBL" id="CP154858">
    <property type="protein sequence ID" value="XDT73029.1"/>
    <property type="molecule type" value="Genomic_DNA"/>
</dbReference>
<dbReference type="PROSITE" id="PS50975">
    <property type="entry name" value="ATP_GRASP"/>
    <property type="match status" value="1"/>
</dbReference>
<evidence type="ECO:0000256" key="5">
    <source>
        <dbReference type="ARBA" id="ARBA00017242"/>
    </source>
</evidence>
<evidence type="ECO:0000256" key="6">
    <source>
        <dbReference type="ARBA" id="ARBA00022598"/>
    </source>
</evidence>
<dbReference type="Pfam" id="PF02785">
    <property type="entry name" value="Biotin_carb_C"/>
    <property type="match status" value="1"/>
</dbReference>
<accession>A0AB39UXI2</accession>
<protein>
    <recommendedName>
        <fullName evidence="5">Biotin carboxylase</fullName>
    </recommendedName>
    <alternativeName>
        <fullName evidence="11">Acetyl-coenzyme A carboxylase biotin carboxylase subunit A</fullName>
    </alternativeName>
</protein>
<evidence type="ECO:0000256" key="4">
    <source>
        <dbReference type="ARBA" id="ARBA00011750"/>
    </source>
</evidence>
<dbReference type="InterPro" id="IPR016185">
    <property type="entry name" value="PreATP-grasp_dom_sf"/>
</dbReference>
<dbReference type="PROSITE" id="PS50968">
    <property type="entry name" value="BIOTINYL_LIPOYL"/>
    <property type="match status" value="1"/>
</dbReference>
<dbReference type="FunFam" id="2.40.50.100:FF:000003">
    <property type="entry name" value="Acetyl-CoA carboxylase biotin carboxyl carrier protein"/>
    <property type="match status" value="1"/>
</dbReference>
<dbReference type="Gene3D" id="3.30.470.20">
    <property type="entry name" value="ATP-grasp fold, B domain"/>
    <property type="match status" value="1"/>
</dbReference>
<dbReference type="InterPro" id="IPR001882">
    <property type="entry name" value="Biotin_BS"/>
</dbReference>
<evidence type="ECO:0000256" key="12">
    <source>
        <dbReference type="ARBA" id="ARBA00048600"/>
    </source>
</evidence>
<evidence type="ECO:0000256" key="10">
    <source>
        <dbReference type="ARBA" id="ARBA00023267"/>
    </source>
</evidence>
<evidence type="ECO:0000259" key="14">
    <source>
        <dbReference type="PROSITE" id="PS50968"/>
    </source>
</evidence>
<gene>
    <name evidence="17" type="ORF">AAIA72_03315</name>
</gene>
<keyword evidence="8 13" id="KW-0067">ATP-binding</keyword>
<evidence type="ECO:0000313" key="17">
    <source>
        <dbReference type="EMBL" id="XDT73029.1"/>
    </source>
</evidence>
<comment type="function">
    <text evidence="2">This protein is a component of the acetyl coenzyme A carboxylase complex; first, biotin carboxylase catalyzes the carboxylation of the carrier protein and then the transcarboxylase transfers the carboxyl group to form malonyl-CoA.</text>
</comment>
<dbReference type="RefSeq" id="WP_369602030.1">
    <property type="nucleotide sequence ID" value="NZ_CP154858.1"/>
</dbReference>
<dbReference type="FunFam" id="3.30.1490.20:FF:000003">
    <property type="entry name" value="acetyl-CoA carboxylase isoform X1"/>
    <property type="match status" value="1"/>
</dbReference>
<dbReference type="InterPro" id="IPR011761">
    <property type="entry name" value="ATP-grasp"/>
</dbReference>
<comment type="subunit">
    <text evidence="4">Acetyl-CoA carboxylase is a heterohexamer of biotin carboxyl carrier protein, biotin carboxylase and the two subunits of carboxyl transferase in a 2:2 complex.</text>
</comment>
<dbReference type="FunFam" id="3.40.50.20:FF:000010">
    <property type="entry name" value="Propionyl-CoA carboxylase subunit alpha"/>
    <property type="match status" value="1"/>
</dbReference>
<keyword evidence="6" id="KW-0436">Ligase</keyword>